<protein>
    <submittedName>
        <fullName evidence="1">Uncharacterized protein</fullName>
    </submittedName>
</protein>
<evidence type="ECO:0000313" key="2">
    <source>
        <dbReference type="Proteomes" id="UP000241474"/>
    </source>
</evidence>
<dbReference type="EMBL" id="KM982401">
    <property type="protein sequence ID" value="AKI79458.1"/>
    <property type="molecule type" value="Genomic_DNA"/>
</dbReference>
<organismHost>
    <name type="scientific">Acanthamoeba polyphaga</name>
    <name type="common">Amoeba</name>
    <dbReference type="NCBI Taxonomy" id="5757"/>
</organismHost>
<accession>A0A0G2Y192</accession>
<organism evidence="1 2">
    <name type="scientific">Acanthamoeba polyphaga mimivirus</name>
    <name type="common">APMV</name>
    <dbReference type="NCBI Taxonomy" id="212035"/>
    <lineage>
        <taxon>Viruses</taxon>
        <taxon>Varidnaviria</taxon>
        <taxon>Bamfordvirae</taxon>
        <taxon>Nucleocytoviricota</taxon>
        <taxon>Megaviricetes</taxon>
        <taxon>Imitervirales</taxon>
        <taxon>Mimiviridae</taxon>
        <taxon>Megamimivirinae</taxon>
        <taxon>Mimivirus</taxon>
        <taxon>Mimivirus bradfordmassiliense</taxon>
    </lineage>
</organism>
<evidence type="ECO:0000313" key="1">
    <source>
        <dbReference type="EMBL" id="AKI79458.1"/>
    </source>
</evidence>
<sequence length="96" mass="11199">MNNFTMSENSKDSNKSIEDSNKSIDELMKQFQDYEVSICTTMINMLVNETDTKYLISSLKELTDTLELCYDSIDKLFLEKRKLQDPVNQSIDNQKN</sequence>
<dbReference type="Proteomes" id="UP000241474">
    <property type="component" value="Segment"/>
</dbReference>
<reference evidence="1 2" key="1">
    <citation type="submission" date="2014-10" db="EMBL/GenBank/DDBJ databases">
        <title>Pan-genome analysis of Brazilian lineage A amoebal mimiviruses.</title>
        <authorList>
            <person name="Assis F.L."/>
            <person name="Abrahao J.S."/>
            <person name="Kroon E.G."/>
            <person name="Dornas F.P."/>
            <person name="Andrade K.R."/>
            <person name="Borato P.V.M."/>
            <person name="Pilotto M.R."/>
            <person name="Benamar S."/>
            <person name="LaScola B."/>
            <person name="Colson P."/>
        </authorList>
    </citation>
    <scope>NUCLEOTIDE SEQUENCE [LARGE SCALE GENOMIC DNA]</scope>
    <source>
        <strain evidence="1 2">Oyster</strain>
    </source>
</reference>
<name>A0A0G2Y192_MIMIV</name>
<proteinExistence type="predicted"/>